<dbReference type="PANTHER" id="PTHR43135:SF3">
    <property type="entry name" value="ALPHA-D-RIBOSE 1-METHYLPHOSPHONATE 5-TRIPHOSPHATE DIPHOSPHATASE"/>
    <property type="match status" value="1"/>
</dbReference>
<reference evidence="2" key="1">
    <citation type="submission" date="2021-03" db="EMBL/GenBank/DDBJ databases">
        <authorList>
            <person name="Tagirdzhanova G."/>
        </authorList>
    </citation>
    <scope>NUCLEOTIDE SEQUENCE</scope>
</reference>
<dbReference type="Gene3D" id="2.30.40.10">
    <property type="entry name" value="Urease, subunit C, domain 1"/>
    <property type="match status" value="1"/>
</dbReference>
<organism evidence="2 3">
    <name type="scientific">Alectoria fallacina</name>
    <dbReference type="NCBI Taxonomy" id="1903189"/>
    <lineage>
        <taxon>Eukaryota</taxon>
        <taxon>Fungi</taxon>
        <taxon>Dikarya</taxon>
        <taxon>Ascomycota</taxon>
        <taxon>Pezizomycotina</taxon>
        <taxon>Lecanoromycetes</taxon>
        <taxon>OSLEUM clade</taxon>
        <taxon>Lecanoromycetidae</taxon>
        <taxon>Lecanorales</taxon>
        <taxon>Lecanorineae</taxon>
        <taxon>Parmeliaceae</taxon>
        <taxon>Alectoria</taxon>
    </lineage>
</organism>
<evidence type="ECO:0000313" key="3">
    <source>
        <dbReference type="Proteomes" id="UP000664203"/>
    </source>
</evidence>
<sequence>MAPIRIEPQNAWSVATPAAESEAYNGPPRNLAAINALDFDESLLPKHYQILGTHPESKMLFLDFNILDSTGSLEGYMAYCIVSQRFTHVGMVPDANELAKNPKVRVFHGRGRTLMSGLGDAHTHFTWNGGDLGRLGELHVEEHVLLTARSAQCYIDSGYTMCFGAASAKEQLDVVVRDAINAGDIPGPRYLANGQEIARRDGDLVAGITAYADGPEEMRQVIKHHVKLGVDQIKLSTSGEEITEIRSAQDCYFSDEETAACVDEAHREGKRLCAHARARDSVKMCVRHGVDVIYHASYIDDEGMDMLRKNKHRHVVAPGINWIIATLEDACAFGYPPAKAEEVGYKKELVTAVGGLREMHRRGIVVLPGGDYGFAWTPHGTYARDLVHFQKLLGFTAHEAILAATAGVAKLFMREHELGAIKPGYFGDCIVVDGNPLEDITVLQDHDKLNIICINGRVHKAGRVEYVAPPVMGQDDNGHNIVPNMDFPEVKKQMQKNY</sequence>
<name>A0A8H3IG55_9LECA</name>
<accession>A0A8H3IG55</accession>
<dbReference type="Pfam" id="PF01979">
    <property type="entry name" value="Amidohydro_1"/>
    <property type="match status" value="1"/>
</dbReference>
<comment type="caution">
    <text evidence="2">The sequence shown here is derived from an EMBL/GenBank/DDBJ whole genome shotgun (WGS) entry which is preliminary data.</text>
</comment>
<protein>
    <recommendedName>
        <fullName evidence="1">Amidohydrolase-related domain-containing protein</fullName>
    </recommendedName>
</protein>
<dbReference type="OrthoDB" id="194468at2759"/>
<dbReference type="PANTHER" id="PTHR43135">
    <property type="entry name" value="ALPHA-D-RIBOSE 1-METHYLPHOSPHONATE 5-TRIPHOSPHATE DIPHOSPHATASE"/>
    <property type="match status" value="1"/>
</dbReference>
<dbReference type="AlphaFoldDB" id="A0A8H3IG55"/>
<dbReference type="InterPro" id="IPR011059">
    <property type="entry name" value="Metal-dep_hydrolase_composite"/>
</dbReference>
<keyword evidence="3" id="KW-1185">Reference proteome</keyword>
<proteinExistence type="predicted"/>
<dbReference type="SUPFAM" id="SSF51338">
    <property type="entry name" value="Composite domain of metallo-dependent hydrolases"/>
    <property type="match status" value="1"/>
</dbReference>
<feature type="domain" description="Amidohydrolase-related" evidence="1">
    <location>
        <begin position="114"/>
        <end position="458"/>
    </location>
</feature>
<dbReference type="CDD" id="cd01299">
    <property type="entry name" value="Met_dep_hydrolase_A"/>
    <property type="match status" value="1"/>
</dbReference>
<dbReference type="InterPro" id="IPR057744">
    <property type="entry name" value="OTAase-like"/>
</dbReference>
<gene>
    <name evidence="2" type="ORF">ALECFALPRED_008117</name>
</gene>
<dbReference type="EMBL" id="CAJPDR010000055">
    <property type="protein sequence ID" value="CAF9912444.1"/>
    <property type="molecule type" value="Genomic_DNA"/>
</dbReference>
<dbReference type="InterPro" id="IPR006680">
    <property type="entry name" value="Amidohydro-rel"/>
</dbReference>
<evidence type="ECO:0000259" key="1">
    <source>
        <dbReference type="Pfam" id="PF01979"/>
    </source>
</evidence>
<evidence type="ECO:0000313" key="2">
    <source>
        <dbReference type="EMBL" id="CAF9912444.1"/>
    </source>
</evidence>
<dbReference type="InterPro" id="IPR032466">
    <property type="entry name" value="Metal_Hydrolase"/>
</dbReference>
<dbReference type="SUPFAM" id="SSF51556">
    <property type="entry name" value="Metallo-dependent hydrolases"/>
    <property type="match status" value="1"/>
</dbReference>
<dbReference type="Proteomes" id="UP000664203">
    <property type="component" value="Unassembled WGS sequence"/>
</dbReference>
<dbReference type="GO" id="GO:0016810">
    <property type="term" value="F:hydrolase activity, acting on carbon-nitrogen (but not peptide) bonds"/>
    <property type="evidence" value="ECO:0007669"/>
    <property type="project" value="InterPro"/>
</dbReference>
<dbReference type="InterPro" id="IPR051781">
    <property type="entry name" value="Metallo-dep_Hydrolase"/>
</dbReference>
<dbReference type="Gene3D" id="3.20.20.140">
    <property type="entry name" value="Metal-dependent hydrolases"/>
    <property type="match status" value="1"/>
</dbReference>